<dbReference type="GO" id="GO:0030016">
    <property type="term" value="C:myofibril"/>
    <property type="evidence" value="ECO:0007669"/>
    <property type="project" value="UniProtKB-SubCell"/>
</dbReference>
<dbReference type="InterPro" id="IPR036179">
    <property type="entry name" value="Ig-like_dom_sf"/>
</dbReference>
<gene>
    <name evidence="9" type="ORF">FSP39_014900</name>
</gene>
<comment type="caution">
    <text evidence="9">The sequence shown here is derived from an EMBL/GenBank/DDBJ whole genome shotgun (WGS) entry which is preliminary data.</text>
</comment>
<organism evidence="9 10">
    <name type="scientific">Pinctada imbricata</name>
    <name type="common">Atlantic pearl-oyster</name>
    <name type="synonym">Pinctada martensii</name>
    <dbReference type="NCBI Taxonomy" id="66713"/>
    <lineage>
        <taxon>Eukaryota</taxon>
        <taxon>Metazoa</taxon>
        <taxon>Spiralia</taxon>
        <taxon>Lophotrochozoa</taxon>
        <taxon>Mollusca</taxon>
        <taxon>Bivalvia</taxon>
        <taxon>Autobranchia</taxon>
        <taxon>Pteriomorphia</taxon>
        <taxon>Pterioida</taxon>
        <taxon>Pterioidea</taxon>
        <taxon>Pteriidae</taxon>
        <taxon>Pinctada</taxon>
    </lineage>
</organism>
<reference evidence="9" key="1">
    <citation type="submission" date="2019-08" db="EMBL/GenBank/DDBJ databases">
        <title>The improved chromosome-level genome for the pearl oyster Pinctada fucata martensii using PacBio sequencing and Hi-C.</title>
        <authorList>
            <person name="Zheng Z."/>
        </authorList>
    </citation>
    <scope>NUCLEOTIDE SEQUENCE</scope>
    <source>
        <strain evidence="9">ZZ-2019</strain>
        <tissue evidence="9">Adductor muscle</tissue>
    </source>
</reference>
<dbReference type="InterPro" id="IPR003599">
    <property type="entry name" value="Ig_sub"/>
</dbReference>
<dbReference type="PROSITE" id="PS50835">
    <property type="entry name" value="IG_LIKE"/>
    <property type="match status" value="13"/>
</dbReference>
<feature type="domain" description="Ig-like" evidence="8">
    <location>
        <begin position="2316"/>
        <end position="2394"/>
    </location>
</feature>
<feature type="region of interest" description="Disordered" evidence="7">
    <location>
        <begin position="3679"/>
        <end position="3698"/>
    </location>
</feature>
<dbReference type="FunFam" id="2.60.40.10:FF:000080">
    <property type="entry name" value="Myosin light chain kinase, smooth muscle"/>
    <property type="match status" value="1"/>
</dbReference>
<dbReference type="InterPro" id="IPR058157">
    <property type="entry name" value="Spectrin_met"/>
</dbReference>
<feature type="region of interest" description="Disordered" evidence="7">
    <location>
        <begin position="3822"/>
        <end position="3850"/>
    </location>
</feature>
<dbReference type="GO" id="GO:0045989">
    <property type="term" value="P:positive regulation of striated muscle contraction"/>
    <property type="evidence" value="ECO:0007669"/>
    <property type="project" value="UniProtKB-ARBA"/>
</dbReference>
<feature type="domain" description="Ig-like" evidence="8">
    <location>
        <begin position="2767"/>
        <end position="2856"/>
    </location>
</feature>
<dbReference type="InterPro" id="IPR056701">
    <property type="entry name" value="DUF7799"/>
</dbReference>
<feature type="region of interest" description="Disordered" evidence="7">
    <location>
        <begin position="3704"/>
        <end position="3787"/>
    </location>
</feature>
<feature type="compositionally biased region" description="Basic and acidic residues" evidence="7">
    <location>
        <begin position="2451"/>
        <end position="2463"/>
    </location>
</feature>
<keyword evidence="4" id="KW-1015">Disulfide bond</keyword>
<dbReference type="SUPFAM" id="SSF48726">
    <property type="entry name" value="Immunoglobulin"/>
    <property type="match status" value="13"/>
</dbReference>
<feature type="compositionally biased region" description="Acidic residues" evidence="7">
    <location>
        <begin position="3113"/>
        <end position="3124"/>
    </location>
</feature>
<dbReference type="InterPro" id="IPR003598">
    <property type="entry name" value="Ig_sub2"/>
</dbReference>
<dbReference type="Proteomes" id="UP001186944">
    <property type="component" value="Unassembled WGS sequence"/>
</dbReference>
<comment type="subcellular location">
    <subcellularLocation>
        <location evidence="1">Cytoplasm</location>
        <location evidence="1">Myofibril</location>
    </subcellularLocation>
</comment>
<feature type="domain" description="Ig-like" evidence="8">
    <location>
        <begin position="1182"/>
        <end position="1269"/>
    </location>
</feature>
<name>A0AA88XHV3_PINIB</name>
<evidence type="ECO:0000256" key="6">
    <source>
        <dbReference type="SAM" id="Coils"/>
    </source>
</evidence>
<dbReference type="PANTHER" id="PTHR47633:SF4">
    <property type="entry name" value="MYOPALLADIN ISOFORM X1"/>
    <property type="match status" value="1"/>
</dbReference>
<evidence type="ECO:0000256" key="2">
    <source>
        <dbReference type="ARBA" id="ARBA00006692"/>
    </source>
</evidence>
<feature type="compositionally biased region" description="Low complexity" evidence="7">
    <location>
        <begin position="2970"/>
        <end position="2980"/>
    </location>
</feature>
<evidence type="ECO:0000259" key="8">
    <source>
        <dbReference type="PROSITE" id="PS50835"/>
    </source>
</evidence>
<feature type="domain" description="Ig-like" evidence="8">
    <location>
        <begin position="1487"/>
        <end position="1576"/>
    </location>
</feature>
<evidence type="ECO:0000256" key="3">
    <source>
        <dbReference type="ARBA" id="ARBA00022490"/>
    </source>
</evidence>
<dbReference type="SMART" id="SM00409">
    <property type="entry name" value="IG"/>
    <property type="match status" value="13"/>
</dbReference>
<dbReference type="InterPro" id="IPR002017">
    <property type="entry name" value="Spectrin_repeat"/>
</dbReference>
<feature type="compositionally biased region" description="Basic residues" evidence="7">
    <location>
        <begin position="3465"/>
        <end position="3474"/>
    </location>
</feature>
<proteinExistence type="inferred from homology"/>
<feature type="compositionally biased region" description="Pro residues" evidence="7">
    <location>
        <begin position="3260"/>
        <end position="3272"/>
    </location>
</feature>
<dbReference type="Pfam" id="PF00435">
    <property type="entry name" value="Spectrin"/>
    <property type="match status" value="3"/>
</dbReference>
<accession>A0AA88XHV3</accession>
<feature type="region of interest" description="Disordered" evidence="7">
    <location>
        <begin position="3361"/>
        <end position="3487"/>
    </location>
</feature>
<dbReference type="InterPro" id="IPR018159">
    <property type="entry name" value="Spectrin/alpha-actinin"/>
</dbReference>
<feature type="domain" description="Ig-like" evidence="8">
    <location>
        <begin position="1280"/>
        <end position="1368"/>
    </location>
</feature>
<dbReference type="CDD" id="cd00176">
    <property type="entry name" value="SPEC"/>
    <property type="match status" value="5"/>
</dbReference>
<dbReference type="GO" id="GO:0004674">
    <property type="term" value="F:protein serine/threonine kinase activity"/>
    <property type="evidence" value="ECO:0007669"/>
    <property type="project" value="UniProtKB-KW"/>
</dbReference>
<feature type="compositionally biased region" description="Basic and acidic residues" evidence="7">
    <location>
        <begin position="3162"/>
        <end position="3172"/>
    </location>
</feature>
<feature type="compositionally biased region" description="Basic residues" evidence="7">
    <location>
        <begin position="3745"/>
        <end position="3756"/>
    </location>
</feature>
<feature type="compositionally biased region" description="Basic and acidic residues" evidence="7">
    <location>
        <begin position="3003"/>
        <end position="3016"/>
    </location>
</feature>
<dbReference type="InterPro" id="IPR013098">
    <property type="entry name" value="Ig_I-set"/>
</dbReference>
<feature type="compositionally biased region" description="Pro residues" evidence="7">
    <location>
        <begin position="3376"/>
        <end position="3385"/>
    </location>
</feature>
<feature type="compositionally biased region" description="Low complexity" evidence="7">
    <location>
        <begin position="2502"/>
        <end position="2534"/>
    </location>
</feature>
<dbReference type="GO" id="GO:0060298">
    <property type="term" value="P:positive regulation of sarcomere organization"/>
    <property type="evidence" value="ECO:0007669"/>
    <property type="project" value="UniProtKB-ARBA"/>
</dbReference>
<dbReference type="SMART" id="SM00408">
    <property type="entry name" value="IGc2"/>
    <property type="match status" value="13"/>
</dbReference>
<evidence type="ECO:0000256" key="4">
    <source>
        <dbReference type="ARBA" id="ARBA00023157"/>
    </source>
</evidence>
<dbReference type="InterPro" id="IPR013783">
    <property type="entry name" value="Ig-like_fold"/>
</dbReference>
<keyword evidence="3" id="KW-0963">Cytoplasm</keyword>
<keyword evidence="6" id="KW-0175">Coiled coil</keyword>
<feature type="domain" description="Ig-like" evidence="8">
    <location>
        <begin position="2193"/>
        <end position="2281"/>
    </location>
</feature>
<keyword evidence="5" id="KW-0393">Immunoglobulin domain</keyword>
<feature type="region of interest" description="Disordered" evidence="7">
    <location>
        <begin position="2947"/>
        <end position="3196"/>
    </location>
</feature>
<dbReference type="SUPFAM" id="SSF46966">
    <property type="entry name" value="Spectrin repeat"/>
    <property type="match status" value="6"/>
</dbReference>
<dbReference type="PANTHER" id="PTHR47633">
    <property type="entry name" value="IMMUNOGLOBULIN"/>
    <property type="match status" value="1"/>
</dbReference>
<protein>
    <recommendedName>
        <fullName evidence="8">Ig-like domain-containing protein</fullName>
    </recommendedName>
</protein>
<feature type="domain" description="Ig-like" evidence="8">
    <location>
        <begin position="1721"/>
        <end position="1808"/>
    </location>
</feature>
<dbReference type="FunFam" id="2.60.40.10:FF:000612">
    <property type="entry name" value="palladin isoform X1"/>
    <property type="match status" value="1"/>
</dbReference>
<dbReference type="FunFam" id="2.60.40.10:FF:000107">
    <property type="entry name" value="Myosin, light chain kinase a"/>
    <property type="match status" value="2"/>
</dbReference>
<feature type="compositionally biased region" description="Low complexity" evidence="7">
    <location>
        <begin position="3076"/>
        <end position="3085"/>
    </location>
</feature>
<feature type="region of interest" description="Disordered" evidence="7">
    <location>
        <begin position="3226"/>
        <end position="3248"/>
    </location>
</feature>
<feature type="compositionally biased region" description="Basic and acidic residues" evidence="7">
    <location>
        <begin position="3757"/>
        <end position="3767"/>
    </location>
</feature>
<comment type="similarity">
    <text evidence="2">Belongs to the protein kinase superfamily. CAMK Ser/Thr protein kinase family.</text>
</comment>
<feature type="compositionally biased region" description="Basic and acidic residues" evidence="7">
    <location>
        <begin position="2543"/>
        <end position="2577"/>
    </location>
</feature>
<sequence>MSDRLSDSTDISDLPSSTTTISTVAVQSGRSKVILAILRGAEWIRVRVHQMEPDLTDVGSTMEEALQLRQEHNEMLAKLKTKEEEIKRLLSSADTYAVENPSQSEVYTAMAETLNEAWNELNAKLRHRSQLLEQSVMFHQSAQDFSSKMEQAQGKFSAVLPTQDVNTARHLLQQHQDIKKGILESSKNTLQLGNSLLERIREMGMHADLQNRHATTAACYGIEHLLELLQDRRRRLEDIWEQRRIRLEQCLQLCQLDQEVNKVLEWFRTVGSSYLQRTDLGDSYHYTQIIQEEHYRFESQARQIQETVLRLVRQADQLLRRSNLDAEGVKYRLQTVDRECENFMVKLDIRRKNISQAVSFFDLAETALTKLGQIEVQLNTMDLPRNSAELADRHSQLSNAIVEISTPALHEGRILLERVSRDDTGADGVRRRMTELQDRCSRLESLCKARRAEAWERSQSYLIFEEKYTAMHTWMTQIVQSTLSRHGNPGGDLASAEDFMEVHQQLQQDIGEKNAEVDALLAAGVDLVKSGDQEAHTAAEKVDTLRKQIKRLTVIVETRIQISIVYVTFHKLVQQLSNNMNGLEHILRSETEDLQDLTDSAVKHTEELWNTVSSTYNQMNDRGREFLSTSSMTKDDSTIDMRQSINTVERITSEYRERMTILSTTYESWYTHVSSSRQFKTQWHQFVQDARKTIDWVMKIENEFFPVIAGDLGSSIETANRYQQRFEEFNPTFQTIDWVMKIEREFFYPNLAGNLGQNIGAAQEMQRKCTEFMPMCKRAQEEIEKHLSTAELLSLKGDTKGQKDQIVNELIKVHQRFTARIHEYQILLKMTIQFFSNLDQLDRLIERTEREYMESELPSDLSQAETLLEEHKRKKQEVSSLINYTADEGEKIVVRVRQTDAEAAAQDDVERVLKVTAEYKQRWNQAWEEQEKRLKQNLQICQFNYDLRQIHSEIDELHHHLQARRGSYGNSLPAAKMNSQAYKQFEMTVDLIEKKIQNFTSTAELMVHDRHDDAVHINRELDMLKNKWTTFHTSVKNYRELLEYSIEYYQLYDESESWRKEANNLLLHIGRRVTECNSSQDAEQLLRNIDNFLQNGKPQQEARLDRMSQLAVDLYGDEGPSRLHQLYADNQDLLQAFQHAQNHVGQVRNQLQERESGRPVTEEIQPMEVTVTATAATRDRAPQIMLPLKDTDVMEGERVTMECHVASDTQPNVSWYKDNLPLNSPDYETRYNNGVATLTIEETFSEDTARYTCRFATPAGMTESSAHLTVRETHQQIIPPEFTRNLKSVDVLENSPFSMECHVTGIPSPTISWFKDEHNVDTSPEYVLTKINGTCCLKVRRMMRHHGARYTCRANNPGGEAASSARINVIPLEVPVIHKISEDVHIPEGKGVKLEVKFSGSPTPEVTWFRGQDRIIPSSVYKITIEINRSVLEITEAYPEDSDKYTVILKNAAGETQKSVQVNVESFYSSTAEEASQASTDVGQSEPQFVHHLPVTKEVMEGSRVRLDCVLIGQPEPEVIWYKNDKPVKESKDIQLLFEGDRCTLCIREAYLEDSAVYKCVGKNPQGTAESVCKLHVEPLSELSDASVGEVTPPKFTQLLRDYSVQAGQRVCLQCRLTGHPIPDVKWFKDNKPIDSSPDFEVTAFADVHNLTIPEAFEEDSGTYMVKAVNMVGEAKCYAKLSVKSIPEPMEAEEVMRMKRVVETKESKVLVQRDVHEQSPPEFQRLFQDKAVNAGEPVTFDCTITGTPKPKVTWFFNGQPVVSRDYQISMEGNLYRLHIPEVFDEDTGRFSITAENPSGKATCSAHLNVDEEPMPSSTKIYGSEYTSRRISHTETFTSTETRLSRMVTTSQQQQSTYVPSTEKHSTMIITDISDQQELPAIEGTEHYATTLKTDLPPKFQPVDLTIAVPVPPKFLKALKNITAMEGTRVTFEGIVTGKPEPTIKWFKEGHEITDQPDFEISYKDGRITLSIPEVFSEDEGQFMATARNVGGSASSTAELIVKASMVPPSFTEKLQPQSVKEGQPVKFTVRVAGQPAPEITWFKDGSKVVSSPDFEIIQEGDLHTMYIPEVFYEDSGKFSVMAKNPAGQVECSAELRVAAPMEEVSEEGIKPVSKARDAFEPKRTPAVFVPEKPSMSPKLQRPSAFLKEEPKPQRYKEEIGMEVTGKDLPLFEKRIPLFQTPAKEEPTSKRLAPKFTKPLKDQVVKEHHKVVFECDVKGLPEPVVKWYREGIIIPNSADYQIKFENGKCSLTIAEIFPEDSGRFKCVATNAEGSTATESTLRVIPSSPMAYEEKPMYRTEVPMDEEKVQSPTEPEQPVLIQRPHNCQLVEGGNAVFDCRVTGSPFPEIIWKKKGFPIRNDRRHHISIDERTGKVTLTISNCVPDDVGLYTVTAANFCGDTTAECILKPGEGKAPSSPIPPPLPKTAPPPPPAPRPVVEEPMQPWQQKPTQKPWEKDQPPKRPWEKPAAQKPWEQQPPAKKPWETQPQTQKPWEQQPPAKKPWEQQPPAKKPWEQQPPAQKPWQQQQPQQKPWQQPITEQLLQQEAHKKPEKGYVVTRSEKILESNLEYRRSQEPEEKPMTPSEGFRPSGFEESLMQKDYVKKDGRIKFSSETETSQSEYESEVDRSPMAQPTPPQITQKLKDFRLMEGSDATFVCRITGRPRPKVAWYLNGHRIKRSSRYEMKYTKDGYCTLRIRLALPEDAGHYTVLAVNSAGKDTCSSKLFVDKLGNIDATSFVAPETLDKILNKGRPEQAKPEDEGGILEALSQPTFKKVPNNMEVREGNTVRLDTIVAGRPVPELTWYLNGHPVPNDTHHKTVVNEDGVNSLLILGVNRYDAGEYLCVAKNKAGENKFTVHVSVLEKEQMQPPKFVERMHNLTVKEGQPVTLTCAVSGIPMPMISWQKDGKMLVPNKPYRITTDNNRSTLEIPSTQVIDSAWFQCSAANVAGTASTRAKVTVQVEPKKPEPKKKLSIPKSPKLVSPKPVEPEPEFSPKAMPKLRSAPPREAPKPKSQRTDSPPHYEIQSEGPVQQIAYVTETESATLRLVKEEDLESLPTYPGEGLDQVQPHPVPRVPPPTPASTSVESSPVPKRRRLGARPIDEVSPREQVPPMATPYEVEEPMEIEEEETMPKSVAEAKALFEVPEDRVQPQRVAPKAQPKHKIPSKPKEAVPKQKEQPLPWQKKTVTMTDQVERKTISPPGYEIQEEGFVQQISYASDSETGYLRLVSEDDIDSRRQPLERAAPPQPIDVEERRKLVTEVKILPPSPPPPPGPPKPTFKTQKVVQTFKPGAPKPTTEKQTVTVDTLKMVTLQPPSVLPKPKRTQPTFTTRAEFDSAPEIHYEIRESGPVQEIHYVSDTELGTLRLVGYSTEDEPDSYDRGPPPKAPEIPPSLQTKYKTFRSVQPPRKEKKPKKKSPSPPKEEMVPKPAPPMFAPQPPPVAPKWAPAPKKDGQPYLPRDFIPKDEEKPHFAPKPKKVQRKSPPSKPKFESSIGIDVSEVNQYGISVGSIMPKTDESEVEVEIPLKPSEIAKQWEQKQGKVARQDVTMVSKPTTKPWQTEEDVTTVTKAFDQKITQQWFEQTPKSEKETVEVTTKGPQYKPVTMKFKLPKEEPSPITPIRSEVRATVPRYPSPKPFVPYEEESDEVSRKTTKFEKFQVLKYGEKPQPQRFTESMEVDRKEPKYKPVVFEVPDDTTDMTTKRTRTEKVTMLRRDEQPQTYTEELEIEVKPQKHRVEAAVPVTDRHPPSVAPKPKKKPERPKKTRFAEDVQDKPKERPRKRSDTDSLFTESDSDAPDWAYVSSKVKVRAPEDIPKKLVIDIEPLKLTSIKPETPREPVRAPEVPREKRLSEAQLPTWSPDQTVVQMAVDELEKMEERLDSCVL</sequence>
<feature type="compositionally biased region" description="Pro residues" evidence="7">
    <location>
        <begin position="2415"/>
        <end position="2433"/>
    </location>
</feature>
<feature type="region of interest" description="Disordered" evidence="7">
    <location>
        <begin position="3256"/>
        <end position="3275"/>
    </location>
</feature>
<feature type="compositionally biased region" description="Basic and acidic residues" evidence="7">
    <location>
        <begin position="3455"/>
        <end position="3464"/>
    </location>
</feature>
<feature type="region of interest" description="Disordered" evidence="7">
    <location>
        <begin position="3620"/>
        <end position="3642"/>
    </location>
</feature>
<evidence type="ECO:0000256" key="1">
    <source>
        <dbReference type="ARBA" id="ARBA00004657"/>
    </source>
</evidence>
<feature type="domain" description="Ig-like" evidence="8">
    <location>
        <begin position="2008"/>
        <end position="2096"/>
    </location>
</feature>
<feature type="domain" description="Ig-like" evidence="8">
    <location>
        <begin position="1594"/>
        <end position="1682"/>
    </location>
</feature>
<dbReference type="Gene3D" id="1.20.58.60">
    <property type="match status" value="5"/>
</dbReference>
<feature type="domain" description="Ig-like" evidence="8">
    <location>
        <begin position="2633"/>
        <end position="2722"/>
    </location>
</feature>
<dbReference type="SMART" id="SM00150">
    <property type="entry name" value="SPEC"/>
    <property type="match status" value="7"/>
</dbReference>
<evidence type="ECO:0000313" key="10">
    <source>
        <dbReference type="Proteomes" id="UP001186944"/>
    </source>
</evidence>
<feature type="coiled-coil region" evidence="6">
    <location>
        <begin position="573"/>
        <end position="607"/>
    </location>
</feature>
<dbReference type="Pfam" id="PF25075">
    <property type="entry name" value="DUF7799"/>
    <property type="match status" value="1"/>
</dbReference>
<feature type="domain" description="Ig-like" evidence="8">
    <location>
        <begin position="1912"/>
        <end position="2000"/>
    </location>
</feature>
<feature type="region of interest" description="Disordered" evidence="7">
    <location>
        <begin position="3308"/>
        <end position="3329"/>
    </location>
</feature>
<dbReference type="Gene3D" id="2.60.40.10">
    <property type="entry name" value="Immunoglobulins"/>
    <property type="match status" value="13"/>
</dbReference>
<dbReference type="InterPro" id="IPR007110">
    <property type="entry name" value="Ig-like_dom"/>
</dbReference>
<feature type="compositionally biased region" description="Low complexity" evidence="7">
    <location>
        <begin position="2437"/>
        <end position="2450"/>
    </location>
</feature>
<dbReference type="Pfam" id="PF25101">
    <property type="entry name" value="Spectrin_7"/>
    <property type="match status" value="1"/>
</dbReference>
<feature type="region of interest" description="Disordered" evidence="7">
    <location>
        <begin position="2603"/>
        <end position="2634"/>
    </location>
</feature>
<feature type="coiled-coil region" evidence="6">
    <location>
        <begin position="62"/>
        <end position="92"/>
    </location>
</feature>
<evidence type="ECO:0000256" key="5">
    <source>
        <dbReference type="ARBA" id="ARBA00023319"/>
    </source>
</evidence>
<feature type="compositionally biased region" description="Pro residues" evidence="7">
    <location>
        <begin position="3422"/>
        <end position="3436"/>
    </location>
</feature>
<dbReference type="FunFam" id="2.60.40.10:FF:000425">
    <property type="entry name" value="Myosin light chain kinase"/>
    <property type="match status" value="6"/>
</dbReference>
<feature type="compositionally biased region" description="Pro residues" evidence="7">
    <location>
        <begin position="3065"/>
        <end position="3075"/>
    </location>
</feature>
<feature type="domain" description="Ig-like" evidence="8">
    <location>
        <begin position="1375"/>
        <end position="1463"/>
    </location>
</feature>
<feature type="region of interest" description="Disordered" evidence="7">
    <location>
        <begin position="2407"/>
        <end position="2591"/>
    </location>
</feature>
<dbReference type="FunFam" id="2.60.40.10:FF:000714">
    <property type="entry name" value="Titin novex-3"/>
    <property type="match status" value="2"/>
</dbReference>
<feature type="region of interest" description="Disordered" evidence="7">
    <location>
        <begin position="3528"/>
        <end position="3556"/>
    </location>
</feature>
<keyword evidence="10" id="KW-1185">Reference proteome</keyword>
<feature type="domain" description="Ig-like" evidence="8">
    <location>
        <begin position="2866"/>
        <end position="2954"/>
    </location>
</feature>
<feature type="compositionally biased region" description="Basic and acidic residues" evidence="7">
    <location>
        <begin position="3824"/>
        <end position="3842"/>
    </location>
</feature>
<feature type="compositionally biased region" description="Basic and acidic residues" evidence="7">
    <location>
        <begin position="3719"/>
        <end position="3739"/>
    </location>
</feature>
<dbReference type="FunFam" id="2.60.40.10:FF:000032">
    <property type="entry name" value="palladin isoform X1"/>
    <property type="match status" value="1"/>
</dbReference>
<evidence type="ECO:0000256" key="7">
    <source>
        <dbReference type="SAM" id="MobiDB-lite"/>
    </source>
</evidence>
<dbReference type="Pfam" id="PF07679">
    <property type="entry name" value="I-set"/>
    <property type="match status" value="13"/>
</dbReference>
<evidence type="ECO:0000313" key="9">
    <source>
        <dbReference type="EMBL" id="KAK3083136.1"/>
    </source>
</evidence>
<dbReference type="EMBL" id="VSWD01000014">
    <property type="protein sequence ID" value="KAK3083136.1"/>
    <property type="molecule type" value="Genomic_DNA"/>
</dbReference>